<accession>A0A8K2A048</accession>
<dbReference type="Proteomes" id="UP000607397">
    <property type="component" value="Unassembled WGS sequence"/>
</dbReference>
<dbReference type="RefSeq" id="WP_161825640.1">
    <property type="nucleotide sequence ID" value="NZ_WVIC01000022.1"/>
</dbReference>
<proteinExistence type="predicted"/>
<gene>
    <name evidence="1" type="ORF">GS597_11735</name>
</gene>
<evidence type="ECO:0000313" key="2">
    <source>
        <dbReference type="Proteomes" id="UP000607397"/>
    </source>
</evidence>
<keyword evidence="2" id="KW-1185">Reference proteome</keyword>
<dbReference type="AlphaFoldDB" id="A0A8K2A048"/>
<evidence type="ECO:0000313" key="1">
    <source>
        <dbReference type="EMBL" id="NCJ07163.1"/>
    </source>
</evidence>
<sequence length="142" mass="15869">MPVLTEVRRYLQGKISLFSGVDFNVDLENGLNGTCDFILTRSSEQFFITKPVVTIIEAKRENIPSGLGQCIATMIAAQRFNEQEGEPIDTLYGAVTTGTDWKFLKLIQKMAYIDSSNYFISEVDKILGILVSTLQPELSPVR</sequence>
<evidence type="ECO:0008006" key="3">
    <source>
        <dbReference type="Google" id="ProtNLM"/>
    </source>
</evidence>
<name>A0A8K2A048_9CYAN</name>
<dbReference type="EMBL" id="WVIC01000022">
    <property type="protein sequence ID" value="NCJ07163.1"/>
    <property type="molecule type" value="Genomic_DNA"/>
</dbReference>
<reference evidence="1" key="1">
    <citation type="submission" date="2019-12" db="EMBL/GenBank/DDBJ databases">
        <title>High-Quality draft genome sequences of three cyanobacteria isolated from the limestone walls of the Old Cathedral of Coimbra.</title>
        <authorList>
            <person name="Tiago I."/>
            <person name="Soares F."/>
            <person name="Portugal A."/>
        </authorList>
    </citation>
    <scope>NUCLEOTIDE SEQUENCE [LARGE SCALE GENOMIC DNA]</scope>
    <source>
        <strain evidence="1">C</strain>
    </source>
</reference>
<comment type="caution">
    <text evidence="1">The sequence shown here is derived from an EMBL/GenBank/DDBJ whole genome shotgun (WGS) entry which is preliminary data.</text>
</comment>
<organism evidence="1 2">
    <name type="scientific">Petrachloros mirabilis ULC683</name>
    <dbReference type="NCBI Taxonomy" id="2781853"/>
    <lineage>
        <taxon>Bacteria</taxon>
        <taxon>Bacillati</taxon>
        <taxon>Cyanobacteriota</taxon>
        <taxon>Cyanophyceae</taxon>
        <taxon>Synechococcales</taxon>
        <taxon>Petrachlorosaceae</taxon>
        <taxon>Petrachloros</taxon>
        <taxon>Petrachloros mirabilis</taxon>
    </lineage>
</organism>
<protein>
    <recommendedName>
        <fullName evidence="3">Type I restriction enzyme R protein N-terminal domain-containing protein</fullName>
    </recommendedName>
</protein>